<dbReference type="Proteomes" id="UP001231189">
    <property type="component" value="Unassembled WGS sequence"/>
</dbReference>
<evidence type="ECO:0000256" key="1">
    <source>
        <dbReference type="SAM" id="MobiDB-lite"/>
    </source>
</evidence>
<reference evidence="2" key="1">
    <citation type="submission" date="2023-07" db="EMBL/GenBank/DDBJ databases">
        <title>A chromosome-level genome assembly of Lolium multiflorum.</title>
        <authorList>
            <person name="Chen Y."/>
            <person name="Copetti D."/>
            <person name="Kolliker R."/>
            <person name="Studer B."/>
        </authorList>
    </citation>
    <scope>NUCLEOTIDE SEQUENCE</scope>
    <source>
        <strain evidence="2">02402/16</strain>
        <tissue evidence="2">Leaf</tissue>
    </source>
</reference>
<evidence type="ECO:0000313" key="2">
    <source>
        <dbReference type="EMBL" id="KAK1620449.1"/>
    </source>
</evidence>
<feature type="compositionally biased region" description="Basic residues" evidence="1">
    <location>
        <begin position="1"/>
        <end position="10"/>
    </location>
</feature>
<name>A0AAD8VV45_LOLMU</name>
<protein>
    <submittedName>
        <fullName evidence="2">Uncharacterized protein</fullName>
    </submittedName>
</protein>
<gene>
    <name evidence="2" type="ORF">QYE76_025966</name>
</gene>
<proteinExistence type="predicted"/>
<feature type="compositionally biased region" description="Polar residues" evidence="1">
    <location>
        <begin position="11"/>
        <end position="32"/>
    </location>
</feature>
<comment type="caution">
    <text evidence="2">The sequence shown here is derived from an EMBL/GenBank/DDBJ whole genome shotgun (WGS) entry which is preliminary data.</text>
</comment>
<organism evidence="2 3">
    <name type="scientific">Lolium multiflorum</name>
    <name type="common">Italian ryegrass</name>
    <name type="synonym">Lolium perenne subsp. multiflorum</name>
    <dbReference type="NCBI Taxonomy" id="4521"/>
    <lineage>
        <taxon>Eukaryota</taxon>
        <taxon>Viridiplantae</taxon>
        <taxon>Streptophyta</taxon>
        <taxon>Embryophyta</taxon>
        <taxon>Tracheophyta</taxon>
        <taxon>Spermatophyta</taxon>
        <taxon>Magnoliopsida</taxon>
        <taxon>Liliopsida</taxon>
        <taxon>Poales</taxon>
        <taxon>Poaceae</taxon>
        <taxon>BOP clade</taxon>
        <taxon>Pooideae</taxon>
        <taxon>Poodae</taxon>
        <taxon>Poeae</taxon>
        <taxon>Poeae Chloroplast Group 2 (Poeae type)</taxon>
        <taxon>Loliodinae</taxon>
        <taxon>Loliinae</taxon>
        <taxon>Lolium</taxon>
    </lineage>
</organism>
<accession>A0AAD8VV45</accession>
<dbReference type="EMBL" id="JAUUTY010000006">
    <property type="protein sequence ID" value="KAK1620449.1"/>
    <property type="molecule type" value="Genomic_DNA"/>
</dbReference>
<dbReference type="AlphaFoldDB" id="A0AAD8VV45"/>
<keyword evidence="3" id="KW-1185">Reference proteome</keyword>
<evidence type="ECO:0000313" key="3">
    <source>
        <dbReference type="Proteomes" id="UP001231189"/>
    </source>
</evidence>
<feature type="region of interest" description="Disordered" evidence="1">
    <location>
        <begin position="1"/>
        <end position="68"/>
    </location>
</feature>
<sequence>MKRRCFKRARSNPQVSSPSQEVSNIDGTSSGNVEEGCDPSSLLTFDPDSIEPVVSKTGEESDPSAIDGPLQRLKDLLSSCDTLVENPEAIKGILEDIQPRLPNAAS</sequence>